<sequence>MKELSKSQLTEVNGGVVALYWVVKGGIAAYRTYKSVRFVSQAIAGGVVYDVAKSVVD</sequence>
<evidence type="ECO:0000313" key="1">
    <source>
        <dbReference type="EMBL" id="SET58932.1"/>
    </source>
</evidence>
<accession>A0A1I0FMZ3</accession>
<dbReference type="Proteomes" id="UP000199308">
    <property type="component" value="Unassembled WGS sequence"/>
</dbReference>
<dbReference type="AlphaFoldDB" id="A0A1I0FMZ3"/>
<keyword evidence="2" id="KW-1185">Reference proteome</keyword>
<dbReference type="RefSeq" id="WP_177168903.1">
    <property type="nucleotide sequence ID" value="NZ_AP027363.1"/>
</dbReference>
<protein>
    <submittedName>
        <fullName evidence="1">Uncharacterized protein</fullName>
    </submittedName>
</protein>
<gene>
    <name evidence="1" type="ORF">SAMN05660429_02183</name>
</gene>
<proteinExistence type="predicted"/>
<evidence type="ECO:0000313" key="2">
    <source>
        <dbReference type="Proteomes" id="UP000199308"/>
    </source>
</evidence>
<dbReference type="EMBL" id="FOHK01000009">
    <property type="protein sequence ID" value="SET58932.1"/>
    <property type="molecule type" value="Genomic_DNA"/>
</dbReference>
<reference evidence="1 2" key="1">
    <citation type="submission" date="2016-10" db="EMBL/GenBank/DDBJ databases">
        <authorList>
            <person name="de Groot N.N."/>
        </authorList>
    </citation>
    <scope>NUCLEOTIDE SEQUENCE [LARGE SCALE GENOMIC DNA]</scope>
    <source>
        <strain evidence="1 2">DSM 19706</strain>
    </source>
</reference>
<organism evidence="1 2">
    <name type="scientific">Thalassotalea agarivorans</name>
    <name type="common">Thalassomonas agarivorans</name>
    <dbReference type="NCBI Taxonomy" id="349064"/>
    <lineage>
        <taxon>Bacteria</taxon>
        <taxon>Pseudomonadati</taxon>
        <taxon>Pseudomonadota</taxon>
        <taxon>Gammaproteobacteria</taxon>
        <taxon>Alteromonadales</taxon>
        <taxon>Colwelliaceae</taxon>
        <taxon>Thalassotalea</taxon>
    </lineage>
</organism>
<name>A0A1I0FMZ3_THASX</name>